<dbReference type="Proteomes" id="UP000464754">
    <property type="component" value="Chromosome"/>
</dbReference>
<evidence type="ECO:0000313" key="2">
    <source>
        <dbReference type="Proteomes" id="UP000464754"/>
    </source>
</evidence>
<dbReference type="EMBL" id="AP019695">
    <property type="protein sequence ID" value="BBK21500.1"/>
    <property type="molecule type" value="Genomic_DNA"/>
</dbReference>
<gene>
    <name evidence="1" type="ORF">Aargi30884_04030</name>
</gene>
<organism evidence="1 2">
    <name type="scientific">Amedibacterium intestinale</name>
    <dbReference type="NCBI Taxonomy" id="2583452"/>
    <lineage>
        <taxon>Bacteria</taxon>
        <taxon>Bacillati</taxon>
        <taxon>Bacillota</taxon>
        <taxon>Erysipelotrichia</taxon>
        <taxon>Erysipelotrichales</taxon>
        <taxon>Erysipelotrichaceae</taxon>
        <taxon>Amedibacterium</taxon>
    </lineage>
</organism>
<protein>
    <submittedName>
        <fullName evidence="1">Uncharacterized protein</fullName>
    </submittedName>
</protein>
<dbReference type="InterPro" id="IPR025716">
    <property type="entry name" value="Post-transcriptional_regulator"/>
</dbReference>
<accession>A0A6N4TEX8</accession>
<proteinExistence type="predicted"/>
<keyword evidence="2" id="KW-1185">Reference proteome</keyword>
<sequence>MYQQSEIKDKNIKLAIALKVHELQRTQLSSLTYQHVESTLMDRWKLRKPDSLQDAVNDIMHLTAGEVVAFLSSQAIIMGSRMKLNDFDDLFGGDKQ</sequence>
<dbReference type="RefSeq" id="WP_115714712.1">
    <property type="nucleotide sequence ID" value="NZ_AP019695.1"/>
</dbReference>
<name>A0A6N4TEX8_9FIRM</name>
<dbReference type="KEGG" id="aarg:Aargi30884_04030"/>
<dbReference type="Pfam" id="PF13797">
    <property type="entry name" value="Post_transc_reg"/>
    <property type="match status" value="1"/>
</dbReference>
<dbReference type="AlphaFoldDB" id="A0A6N4TEX8"/>
<evidence type="ECO:0000313" key="1">
    <source>
        <dbReference type="EMBL" id="BBK21500.1"/>
    </source>
</evidence>
<reference evidence="2" key="1">
    <citation type="submission" date="2019-05" db="EMBL/GenBank/DDBJ databases">
        <title>Complete genome sequencing of Absiella argi strain JCM 30884.</title>
        <authorList>
            <person name="Sakamoto M."/>
            <person name="Murakami T."/>
            <person name="Mori H."/>
        </authorList>
    </citation>
    <scope>NUCLEOTIDE SEQUENCE [LARGE SCALE GENOMIC DNA]</scope>
    <source>
        <strain evidence="2">JCM 30884</strain>
    </source>
</reference>